<dbReference type="InterPro" id="IPR051532">
    <property type="entry name" value="Ester_Hydrolysis_Enzymes"/>
</dbReference>
<dbReference type="InterPro" id="IPR013830">
    <property type="entry name" value="SGNH_hydro"/>
</dbReference>
<dbReference type="Gene3D" id="3.40.50.1110">
    <property type="entry name" value="SGNH hydrolase"/>
    <property type="match status" value="1"/>
</dbReference>
<dbReference type="RefSeq" id="WP_155051463.1">
    <property type="nucleotide sequence ID" value="NZ_BAAAIB010000010.1"/>
</dbReference>
<evidence type="ECO:0000256" key="1">
    <source>
        <dbReference type="SAM" id="Phobius"/>
    </source>
</evidence>
<dbReference type="OrthoDB" id="3288625at2"/>
<reference evidence="3 4" key="1">
    <citation type="submission" date="2019-11" db="EMBL/GenBank/DDBJ databases">
        <title>Agromyces kandeliae sp. nov., isolated from mangrove soil.</title>
        <authorList>
            <person name="Wang R."/>
        </authorList>
    </citation>
    <scope>NUCLEOTIDE SEQUENCE [LARGE SCALE GENOMIC DNA]</scope>
    <source>
        <strain evidence="3 4">JCM 11433</strain>
    </source>
</reference>
<comment type="caution">
    <text evidence="3">The sequence shown here is derived from an EMBL/GenBank/DDBJ whole genome shotgun (WGS) entry which is preliminary data.</text>
</comment>
<sequence>MVDERPPAASVIALLVPIALVAGVALALRATWRRFRARITENSLILNETLPVHSKWWRDHAKVRGEILYVALGDSAAQGIGASRPDHSYVGLLGRLMRDTTGRSVRVVNLSVSGATTTLAVQDQLPKLAKFRPDVMTVSIGANDIAKWDPEAFERNLRTIFAAVPPHALVADLPFFYFPHNERKVAVANLILRRVAAESGLEVVRLHRETRVRGWRRIFTHFANDWFHPNDHGYQVWADAFRPAVLASLEARFAVDQPVAPTAPIEAVSDAAGSVPAAATDVPADVGGRP</sequence>
<keyword evidence="1" id="KW-0812">Transmembrane</keyword>
<proteinExistence type="predicted"/>
<dbReference type="Pfam" id="PF13472">
    <property type="entry name" value="Lipase_GDSL_2"/>
    <property type="match status" value="1"/>
</dbReference>
<dbReference type="SUPFAM" id="SSF52266">
    <property type="entry name" value="SGNH hydrolase"/>
    <property type="match status" value="1"/>
</dbReference>
<name>A0A6I3M4J4_9MICO</name>
<dbReference type="GO" id="GO:0016787">
    <property type="term" value="F:hydrolase activity"/>
    <property type="evidence" value="ECO:0007669"/>
    <property type="project" value="UniProtKB-KW"/>
</dbReference>
<evidence type="ECO:0000313" key="3">
    <source>
        <dbReference type="EMBL" id="MTH68389.1"/>
    </source>
</evidence>
<dbReference type="Proteomes" id="UP000433071">
    <property type="component" value="Unassembled WGS sequence"/>
</dbReference>
<gene>
    <name evidence="3" type="ORF">GJ743_08405</name>
</gene>
<evidence type="ECO:0000313" key="4">
    <source>
        <dbReference type="Proteomes" id="UP000433071"/>
    </source>
</evidence>
<dbReference type="CDD" id="cd00229">
    <property type="entry name" value="SGNH_hydrolase"/>
    <property type="match status" value="1"/>
</dbReference>
<keyword evidence="1" id="KW-0472">Membrane</keyword>
<protein>
    <submittedName>
        <fullName evidence="3">SGNH/GDSL hydrolase family protein</fullName>
    </submittedName>
</protein>
<dbReference type="AlphaFoldDB" id="A0A6I3M4J4"/>
<keyword evidence="1" id="KW-1133">Transmembrane helix</keyword>
<feature type="domain" description="SGNH hydrolase-type esterase" evidence="2">
    <location>
        <begin position="71"/>
        <end position="236"/>
    </location>
</feature>
<accession>A0A6I3M4J4</accession>
<keyword evidence="3" id="KW-0378">Hydrolase</keyword>
<organism evidence="3 4">
    <name type="scientific">Agromyces bracchium</name>
    <dbReference type="NCBI Taxonomy" id="88376"/>
    <lineage>
        <taxon>Bacteria</taxon>
        <taxon>Bacillati</taxon>
        <taxon>Actinomycetota</taxon>
        <taxon>Actinomycetes</taxon>
        <taxon>Micrococcales</taxon>
        <taxon>Microbacteriaceae</taxon>
        <taxon>Agromyces</taxon>
    </lineage>
</organism>
<dbReference type="PANTHER" id="PTHR30383">
    <property type="entry name" value="THIOESTERASE 1/PROTEASE 1/LYSOPHOSPHOLIPASE L1"/>
    <property type="match status" value="1"/>
</dbReference>
<feature type="transmembrane region" description="Helical" evidence="1">
    <location>
        <begin position="6"/>
        <end position="28"/>
    </location>
</feature>
<evidence type="ECO:0000259" key="2">
    <source>
        <dbReference type="Pfam" id="PF13472"/>
    </source>
</evidence>
<dbReference type="EMBL" id="WMLB01000021">
    <property type="protein sequence ID" value="MTH68389.1"/>
    <property type="molecule type" value="Genomic_DNA"/>
</dbReference>
<keyword evidence="4" id="KW-1185">Reference proteome</keyword>
<dbReference type="InterPro" id="IPR036514">
    <property type="entry name" value="SGNH_hydro_sf"/>
</dbReference>